<evidence type="ECO:0000313" key="2">
    <source>
        <dbReference type="Proteomes" id="UP001597463"/>
    </source>
</evidence>
<reference evidence="2" key="1">
    <citation type="journal article" date="2019" name="Int. J. Syst. Evol. Microbiol.">
        <title>The Global Catalogue of Microorganisms (GCM) 10K type strain sequencing project: providing services to taxonomists for standard genome sequencing and annotation.</title>
        <authorList>
            <consortium name="The Broad Institute Genomics Platform"/>
            <consortium name="The Broad Institute Genome Sequencing Center for Infectious Disease"/>
            <person name="Wu L."/>
            <person name="Ma J."/>
        </authorList>
    </citation>
    <scope>NUCLEOTIDE SEQUENCE [LARGE SCALE GENOMIC DNA]</scope>
    <source>
        <strain evidence="2">TISTR 1906</strain>
    </source>
</reference>
<keyword evidence="2" id="KW-1185">Reference proteome</keyword>
<accession>A0ABW5USP9</accession>
<dbReference type="EMBL" id="JBHUMV010000007">
    <property type="protein sequence ID" value="MFD2755467.1"/>
    <property type="molecule type" value="Genomic_DNA"/>
</dbReference>
<evidence type="ECO:0000313" key="1">
    <source>
        <dbReference type="EMBL" id="MFD2755467.1"/>
    </source>
</evidence>
<dbReference type="RefSeq" id="WP_066482328.1">
    <property type="nucleotide sequence ID" value="NZ_BCNT01000018.1"/>
</dbReference>
<protein>
    <submittedName>
        <fullName evidence="1">Uncharacterized protein</fullName>
    </submittedName>
</protein>
<proteinExistence type="predicted"/>
<dbReference type="Proteomes" id="UP001597463">
    <property type="component" value="Unassembled WGS sequence"/>
</dbReference>
<comment type="caution">
    <text evidence="1">The sequence shown here is derived from an EMBL/GenBank/DDBJ whole genome shotgun (WGS) entry which is preliminary data.</text>
</comment>
<sequence length="137" mass="15157">MRPASSLLLSLLMFAAIVGVQMAVLWPAGAQDAVAMAYVQDMEPHEYGVDVLQEFEEDVEDETVEFSIHRPHRTAEVNTVQDDRNELFGPPEAVAVLVADVRVSPQAHVAHPTFPWLDSMLRPPNTGLRQAGSLQRI</sequence>
<gene>
    <name evidence="1" type="ORF">ACFSW6_15345</name>
</gene>
<organism evidence="1 2">
    <name type="scientific">Comamonas terrae</name>
    <dbReference type="NCBI Taxonomy" id="673548"/>
    <lineage>
        <taxon>Bacteria</taxon>
        <taxon>Pseudomonadati</taxon>
        <taxon>Pseudomonadota</taxon>
        <taxon>Betaproteobacteria</taxon>
        <taxon>Burkholderiales</taxon>
        <taxon>Comamonadaceae</taxon>
        <taxon>Comamonas</taxon>
    </lineage>
</organism>
<name>A0ABW5USP9_9BURK</name>